<dbReference type="InterPro" id="IPR053821">
    <property type="entry name" value="Sde2_Ubi"/>
</dbReference>
<comment type="function">
    <text evidence="18">Inhibits translesion DNA synthesis by preventing monoubiquitination of PCNA, this is necessary to counteract damage due to ultraviolet light-induced replication stress. SDE2 is cleaved following PCNA binding, and its complete degradation is necessary to allow S-phase progression following DNA damage.</text>
</comment>
<feature type="domain" description="SDE2/SF3A3 SAP" evidence="22">
    <location>
        <begin position="370"/>
        <end position="446"/>
    </location>
</feature>
<sequence length="453" mass="48947">MAEVAPLVWVRGPGFGCQAVRCASARWSVQEVVRRHCRDQAVPVECFFVKCNGSLVDANDRVQHGAVYSLEPRLFGGKGGFGSMLRALGAQIEKTTNREACRDLSGRRLRDVNHEKAMAEWVKQQAEREAEKEQKRLERLQRKLAEPRPCFTSRAYQQQCHEMAERLEDSVLKGMQAASSKMVSAETGESRKRPNKSKADRGARAGKRKCFWLGMDGLQTAEESSSETSDDDGEEAPSTSGMSPQALDGGRDDMELAAGSSHHCPGASVPSAASRSPEPPPTPGTGSGHTVSAGRCARLEQSSAESRVDETMAVETEKSQEERGTEGEEPKEDEATGPGATRELKQLEMAGRDRAVEAAPGEGRESAPLASLEGSQSGSTDPGQDTIDLLAFSSVAEMEALGLDRLKCELMALGLKCGGTLQERAARLFSVRGLTREQIDPALFAKPLKGKKK</sequence>
<gene>
    <name evidence="26" type="primary">SDE2</name>
</gene>
<keyword evidence="4" id="KW-0963">Cytoplasm</keyword>
<keyword evidence="6" id="KW-0132">Cell division</keyword>
<evidence type="ECO:0000256" key="8">
    <source>
        <dbReference type="ARBA" id="ARBA00022705"/>
    </source>
</evidence>
<dbReference type="GO" id="GO:0045292">
    <property type="term" value="P:mRNA cis splicing, via spliceosome"/>
    <property type="evidence" value="ECO:0007669"/>
    <property type="project" value="Ensembl"/>
</dbReference>
<dbReference type="GO" id="GO:0016567">
    <property type="term" value="P:protein ubiquitination"/>
    <property type="evidence" value="ECO:0007669"/>
    <property type="project" value="Ensembl"/>
</dbReference>
<keyword evidence="11 20" id="KW-0175">Coiled coil</keyword>
<dbReference type="InterPro" id="IPR025086">
    <property type="entry name" value="SDE2/SF3A3_SAP"/>
</dbReference>
<evidence type="ECO:0000259" key="24">
    <source>
        <dbReference type="Pfam" id="PF22782"/>
    </source>
</evidence>
<dbReference type="GO" id="GO:0005829">
    <property type="term" value="C:cytosol"/>
    <property type="evidence" value="ECO:0007669"/>
    <property type="project" value="Ensembl"/>
</dbReference>
<comment type="function">
    <text evidence="19">Plays a role in pre-mRNA splicing by facilitating excision of relatively short introns featuring weak 3'-splice sites (ss) and high GC content. May recruit CACTIN to the spliceosome.</text>
</comment>
<keyword evidence="25" id="KW-1185">Reference proteome</keyword>
<dbReference type="PANTHER" id="PTHR12786">
    <property type="entry name" value="SPLICING FACTOR SF3A-RELATED"/>
    <property type="match status" value="1"/>
</dbReference>
<comment type="similarity">
    <text evidence="3">Belongs to the SDE2 family.</text>
</comment>
<keyword evidence="10" id="KW-0694">RNA-binding</keyword>
<keyword evidence="7" id="KW-0507">mRNA processing</keyword>
<dbReference type="PANTHER" id="PTHR12786:SF1">
    <property type="entry name" value="SPLICING REGULATOR SDE2"/>
    <property type="match status" value="1"/>
</dbReference>
<evidence type="ECO:0000256" key="7">
    <source>
        <dbReference type="ARBA" id="ARBA00022664"/>
    </source>
</evidence>
<evidence type="ECO:0000256" key="16">
    <source>
        <dbReference type="ARBA" id="ARBA00034556"/>
    </source>
</evidence>
<evidence type="ECO:0000256" key="20">
    <source>
        <dbReference type="SAM" id="Coils"/>
    </source>
</evidence>
<feature type="compositionally biased region" description="Polar residues" evidence="21">
    <location>
        <begin position="373"/>
        <end position="383"/>
    </location>
</feature>
<feature type="region of interest" description="Disordered" evidence="21">
    <location>
        <begin position="175"/>
        <end position="385"/>
    </location>
</feature>
<feature type="domain" description="Splicing regulator SDE2 ubiquitin" evidence="23">
    <location>
        <begin position="1"/>
        <end position="74"/>
    </location>
</feature>
<evidence type="ECO:0000256" key="5">
    <source>
        <dbReference type="ARBA" id="ARBA00022517"/>
    </source>
</evidence>
<evidence type="ECO:0000256" key="3">
    <source>
        <dbReference type="ARBA" id="ARBA00008726"/>
    </source>
</evidence>
<evidence type="ECO:0000256" key="10">
    <source>
        <dbReference type="ARBA" id="ARBA00022884"/>
    </source>
</evidence>
<comment type="function">
    <text evidence="17">Plays a role in ribosome biogenesis by enabling SNORD3- and SNORD118-dependent cleavage of the 47S rRNA precursor. Binds ncRNA (non-coding RNA) including the snoRNAs SNORD3 and SNORD118.</text>
</comment>
<dbReference type="GO" id="GO:0034644">
    <property type="term" value="P:cellular response to UV"/>
    <property type="evidence" value="ECO:0007669"/>
    <property type="project" value="Ensembl"/>
</dbReference>
<feature type="compositionally biased region" description="Basic and acidic residues" evidence="21">
    <location>
        <begin position="188"/>
        <end position="203"/>
    </location>
</feature>
<dbReference type="Proteomes" id="UP001652641">
    <property type="component" value="Chromosome 13"/>
</dbReference>
<accession>A0A3Q7STX7</accession>
<proteinExistence type="inferred from homology"/>
<evidence type="ECO:0000256" key="11">
    <source>
        <dbReference type="ARBA" id="ARBA00023054"/>
    </source>
</evidence>
<reference key="1">
    <citation type="submission" date="2019-01" db="UniProtKB">
        <authorList>
            <consortium name="RefSeq"/>
        </authorList>
    </citation>
    <scope>IDENTIFICATION</scope>
</reference>
<evidence type="ECO:0000256" key="15">
    <source>
        <dbReference type="ARBA" id="ARBA00023306"/>
    </source>
</evidence>
<dbReference type="Pfam" id="PF22782">
    <property type="entry name" value="SDE2"/>
    <property type="match status" value="1"/>
</dbReference>
<dbReference type="GO" id="GO:0030515">
    <property type="term" value="F:snoRNA binding"/>
    <property type="evidence" value="ECO:0007669"/>
    <property type="project" value="Ensembl"/>
</dbReference>
<dbReference type="KEGG" id="vvp:112923560"/>
<evidence type="ECO:0000256" key="17">
    <source>
        <dbReference type="ARBA" id="ARBA00045469"/>
    </source>
</evidence>
<dbReference type="GO" id="GO:0000479">
    <property type="term" value="P:endonucleolytic cleavage of tricistronic rRNA transcript (SSU-rRNA, 5.8S rRNA, LSU-rRNA)"/>
    <property type="evidence" value="ECO:0007669"/>
    <property type="project" value="Ensembl"/>
</dbReference>
<dbReference type="OMA" id="CFWTGLE"/>
<name>A0A3Q7STX7_VULVU</name>
<keyword evidence="13" id="KW-0508">mRNA splicing</keyword>
<keyword evidence="8" id="KW-0235">DNA replication</keyword>
<dbReference type="GO" id="GO:0016485">
    <property type="term" value="P:protein processing"/>
    <property type="evidence" value="ECO:0007669"/>
    <property type="project" value="Ensembl"/>
</dbReference>
<evidence type="ECO:0000256" key="14">
    <source>
        <dbReference type="ARBA" id="ARBA00023242"/>
    </source>
</evidence>
<evidence type="ECO:0000256" key="4">
    <source>
        <dbReference type="ARBA" id="ARBA00022490"/>
    </source>
</evidence>
<evidence type="ECO:0000256" key="9">
    <source>
        <dbReference type="ARBA" id="ARBA00022776"/>
    </source>
</evidence>
<dbReference type="Pfam" id="PF22781">
    <property type="entry name" value="Sde2_N_Ubi_vert"/>
    <property type="match status" value="1"/>
</dbReference>
<dbReference type="STRING" id="9627.ENSVVUP00000002295"/>
<evidence type="ECO:0000313" key="25">
    <source>
        <dbReference type="Proteomes" id="UP001652641"/>
    </source>
</evidence>
<dbReference type="GO" id="GO:0005886">
    <property type="term" value="C:plasma membrane"/>
    <property type="evidence" value="ECO:0007669"/>
    <property type="project" value="Ensembl"/>
</dbReference>
<evidence type="ECO:0000256" key="1">
    <source>
        <dbReference type="ARBA" id="ARBA00004123"/>
    </source>
</evidence>
<evidence type="ECO:0000313" key="26">
    <source>
        <dbReference type="RefSeq" id="XP_025859231.1"/>
    </source>
</evidence>
<dbReference type="InterPro" id="IPR053822">
    <property type="entry name" value="SDE2-like_dom"/>
</dbReference>
<dbReference type="AlphaFoldDB" id="A0A3Q7STX7"/>
<dbReference type="CTD" id="163859"/>
<dbReference type="GO" id="GO:0016607">
    <property type="term" value="C:nuclear speck"/>
    <property type="evidence" value="ECO:0007669"/>
    <property type="project" value="Ensembl"/>
</dbReference>
<dbReference type="Pfam" id="PF13297">
    <property type="entry name" value="SDE2_2C"/>
    <property type="match status" value="1"/>
</dbReference>
<evidence type="ECO:0000259" key="23">
    <source>
        <dbReference type="Pfam" id="PF22781"/>
    </source>
</evidence>
<dbReference type="GO" id="GO:0051301">
    <property type="term" value="P:cell division"/>
    <property type="evidence" value="ECO:0007669"/>
    <property type="project" value="UniProtKB-KW"/>
</dbReference>
<organism evidence="25 26">
    <name type="scientific">Vulpes vulpes</name>
    <name type="common">Red fox</name>
    <dbReference type="NCBI Taxonomy" id="9627"/>
    <lineage>
        <taxon>Eukaryota</taxon>
        <taxon>Metazoa</taxon>
        <taxon>Chordata</taxon>
        <taxon>Craniata</taxon>
        <taxon>Vertebrata</taxon>
        <taxon>Euteleostomi</taxon>
        <taxon>Mammalia</taxon>
        <taxon>Eutheria</taxon>
        <taxon>Laurasiatheria</taxon>
        <taxon>Carnivora</taxon>
        <taxon>Caniformia</taxon>
        <taxon>Canidae</taxon>
        <taxon>Vulpes</taxon>
    </lineage>
</organism>
<evidence type="ECO:0000256" key="12">
    <source>
        <dbReference type="ARBA" id="ARBA00023125"/>
    </source>
</evidence>
<dbReference type="GO" id="GO:0005794">
    <property type="term" value="C:Golgi apparatus"/>
    <property type="evidence" value="ECO:0007669"/>
    <property type="project" value="Ensembl"/>
</dbReference>
<dbReference type="RefSeq" id="XP_025859231.1">
    <property type="nucleotide sequence ID" value="XM_026003446.2"/>
</dbReference>
<keyword evidence="9" id="KW-0498">Mitosis</keyword>
<reference evidence="26" key="2">
    <citation type="submission" date="2025-08" db="UniProtKB">
        <authorList>
            <consortium name="RefSeq"/>
        </authorList>
    </citation>
    <scope>IDENTIFICATION</scope>
    <source>
        <tissue evidence="26">Cell line</tissue>
    </source>
</reference>
<feature type="coiled-coil region" evidence="20">
    <location>
        <begin position="109"/>
        <end position="143"/>
    </location>
</feature>
<dbReference type="GO" id="GO:0003684">
    <property type="term" value="F:damaged DNA binding"/>
    <property type="evidence" value="ECO:0007669"/>
    <property type="project" value="Ensembl"/>
</dbReference>
<keyword evidence="14" id="KW-0539">Nucleus</keyword>
<dbReference type="GO" id="GO:0031571">
    <property type="term" value="P:mitotic G1 DNA damage checkpoint signaling"/>
    <property type="evidence" value="ECO:0007669"/>
    <property type="project" value="Ensembl"/>
</dbReference>
<evidence type="ECO:0000256" key="19">
    <source>
        <dbReference type="ARBA" id="ARBA00045882"/>
    </source>
</evidence>
<feature type="domain" description="SDE2-like" evidence="24">
    <location>
        <begin position="76"/>
        <end position="171"/>
    </location>
</feature>
<evidence type="ECO:0000256" key="6">
    <source>
        <dbReference type="ARBA" id="ARBA00022618"/>
    </source>
</evidence>
<evidence type="ECO:0000256" key="18">
    <source>
        <dbReference type="ARBA" id="ARBA00045767"/>
    </source>
</evidence>
<evidence type="ECO:0000259" key="22">
    <source>
        <dbReference type="Pfam" id="PF13297"/>
    </source>
</evidence>
<feature type="compositionally biased region" description="Acidic residues" evidence="21">
    <location>
        <begin position="224"/>
        <end position="235"/>
    </location>
</feature>
<keyword evidence="5" id="KW-0690">Ribosome biogenesis</keyword>
<keyword evidence="15" id="KW-0131">Cell cycle</keyword>
<dbReference type="InterPro" id="IPR051421">
    <property type="entry name" value="RNA_Proc_DNA_Dmg_Regulator"/>
</dbReference>
<evidence type="ECO:0000256" key="2">
    <source>
        <dbReference type="ARBA" id="ARBA00004496"/>
    </source>
</evidence>
<evidence type="ECO:0000256" key="13">
    <source>
        <dbReference type="ARBA" id="ARBA00023187"/>
    </source>
</evidence>
<feature type="compositionally biased region" description="Basic and acidic residues" evidence="21">
    <location>
        <begin position="342"/>
        <end position="356"/>
    </location>
</feature>
<dbReference type="GO" id="GO:0006260">
    <property type="term" value="P:DNA replication"/>
    <property type="evidence" value="ECO:0007669"/>
    <property type="project" value="UniProtKB-KW"/>
</dbReference>
<feature type="compositionally biased region" description="Low complexity" evidence="21">
    <location>
        <begin position="265"/>
        <end position="276"/>
    </location>
</feature>
<evidence type="ECO:0000256" key="21">
    <source>
        <dbReference type="SAM" id="MobiDB-lite"/>
    </source>
</evidence>
<feature type="compositionally biased region" description="Basic and acidic residues" evidence="21">
    <location>
        <begin position="306"/>
        <end position="328"/>
    </location>
</feature>
<dbReference type="GeneID" id="112923560"/>
<keyword evidence="12" id="KW-0238">DNA-binding</keyword>
<protein>
    <recommendedName>
        <fullName evidence="16">Replication stress response regulator SDE2</fullName>
    </recommendedName>
</protein>
<comment type="subcellular location">
    <subcellularLocation>
        <location evidence="2">Cytoplasm</location>
    </subcellularLocation>
    <subcellularLocation>
        <location evidence="1">Nucleus</location>
    </subcellularLocation>
</comment>